<evidence type="ECO:0000313" key="2">
    <source>
        <dbReference type="Proteomes" id="UP000299102"/>
    </source>
</evidence>
<accession>A0A4C1VZT1</accession>
<keyword evidence="2" id="KW-1185">Reference proteome</keyword>
<name>A0A4C1VZT1_EUMVA</name>
<evidence type="ECO:0000313" key="1">
    <source>
        <dbReference type="EMBL" id="GBP44110.1"/>
    </source>
</evidence>
<comment type="caution">
    <text evidence="1">The sequence shown here is derived from an EMBL/GenBank/DDBJ whole genome shotgun (WGS) entry which is preliminary data.</text>
</comment>
<protein>
    <submittedName>
        <fullName evidence="1">Uncharacterized protein</fullName>
    </submittedName>
</protein>
<dbReference type="AlphaFoldDB" id="A0A4C1VZT1"/>
<proteinExistence type="predicted"/>
<sequence>MCPQWTRPAARPPASAPTCAVRSRRDATFVKYLLRRREQRNARCRHSRNSHVSVTCSLLIVRARTRSSGGAMPTRRRV</sequence>
<reference evidence="1 2" key="1">
    <citation type="journal article" date="2019" name="Commun. Biol.">
        <title>The bagworm genome reveals a unique fibroin gene that provides high tensile strength.</title>
        <authorList>
            <person name="Kono N."/>
            <person name="Nakamura H."/>
            <person name="Ohtoshi R."/>
            <person name="Tomita M."/>
            <person name="Numata K."/>
            <person name="Arakawa K."/>
        </authorList>
    </citation>
    <scope>NUCLEOTIDE SEQUENCE [LARGE SCALE GENOMIC DNA]</scope>
</reference>
<dbReference type="Proteomes" id="UP000299102">
    <property type="component" value="Unassembled WGS sequence"/>
</dbReference>
<gene>
    <name evidence="1" type="ORF">EVAR_81431_1</name>
</gene>
<organism evidence="1 2">
    <name type="scientific">Eumeta variegata</name>
    <name type="common">Bagworm moth</name>
    <name type="synonym">Eumeta japonica</name>
    <dbReference type="NCBI Taxonomy" id="151549"/>
    <lineage>
        <taxon>Eukaryota</taxon>
        <taxon>Metazoa</taxon>
        <taxon>Ecdysozoa</taxon>
        <taxon>Arthropoda</taxon>
        <taxon>Hexapoda</taxon>
        <taxon>Insecta</taxon>
        <taxon>Pterygota</taxon>
        <taxon>Neoptera</taxon>
        <taxon>Endopterygota</taxon>
        <taxon>Lepidoptera</taxon>
        <taxon>Glossata</taxon>
        <taxon>Ditrysia</taxon>
        <taxon>Tineoidea</taxon>
        <taxon>Psychidae</taxon>
        <taxon>Oiketicinae</taxon>
        <taxon>Eumeta</taxon>
    </lineage>
</organism>
<dbReference type="EMBL" id="BGZK01000447">
    <property type="protein sequence ID" value="GBP44110.1"/>
    <property type="molecule type" value="Genomic_DNA"/>
</dbReference>